<accession>A0A644VV38</accession>
<organism evidence="1">
    <name type="scientific">bioreactor metagenome</name>
    <dbReference type="NCBI Taxonomy" id="1076179"/>
    <lineage>
        <taxon>unclassified sequences</taxon>
        <taxon>metagenomes</taxon>
        <taxon>ecological metagenomes</taxon>
    </lineage>
</organism>
<proteinExistence type="predicted"/>
<name>A0A644VV38_9ZZZZ</name>
<evidence type="ECO:0000313" key="1">
    <source>
        <dbReference type="EMBL" id="MPL94322.1"/>
    </source>
</evidence>
<reference evidence="1" key="1">
    <citation type="submission" date="2019-08" db="EMBL/GenBank/DDBJ databases">
        <authorList>
            <person name="Kucharzyk K."/>
            <person name="Murdoch R.W."/>
            <person name="Higgins S."/>
            <person name="Loffler F."/>
        </authorList>
    </citation>
    <scope>NUCLEOTIDE SEQUENCE</scope>
</reference>
<protein>
    <submittedName>
        <fullName evidence="1">Uncharacterized protein</fullName>
    </submittedName>
</protein>
<gene>
    <name evidence="1" type="ORF">SDC9_40475</name>
</gene>
<sequence length="223" mass="25206">MGKPSALAVVEVQSPAIRGNPEIIILVGRNPHHMVIAKRIRLVVYFTVIGKTVGAGMDNAQPFVMHTHPEVPFFVLKQIMYLRVAHLLHKLIEHRMRRDRLLIRSESHHPQSVGPRPDSTLFILHGTESPPGRTPAERLRIGYKPLLFLIVHRHSHTDGGDQHIAVLLFEQVEYYIALQVTTGHAVIGETLFYRVVYRQAVILRSEPQITIRILVDSPDMAAA</sequence>
<comment type="caution">
    <text evidence="1">The sequence shown here is derived from an EMBL/GenBank/DDBJ whole genome shotgun (WGS) entry which is preliminary data.</text>
</comment>
<dbReference type="AlphaFoldDB" id="A0A644VV38"/>
<dbReference type="EMBL" id="VSSQ01000423">
    <property type="protein sequence ID" value="MPL94322.1"/>
    <property type="molecule type" value="Genomic_DNA"/>
</dbReference>